<dbReference type="EMBL" id="LPHD01000214">
    <property type="protein sequence ID" value="KWA70489.1"/>
    <property type="molecule type" value="Genomic_DNA"/>
</dbReference>
<gene>
    <name evidence="2" type="ORF">WL29_08140</name>
</gene>
<comment type="caution">
    <text evidence="2">The sequence shown here is derived from an EMBL/GenBank/DDBJ whole genome shotgun (WGS) entry which is preliminary data.</text>
</comment>
<evidence type="ECO:0000313" key="2">
    <source>
        <dbReference type="EMBL" id="KWA70489.1"/>
    </source>
</evidence>
<accession>A0A103PVQ7</accession>
<dbReference type="Proteomes" id="UP000060630">
    <property type="component" value="Unassembled WGS sequence"/>
</dbReference>
<organism evidence="2 3">
    <name type="scientific">Burkholderia ubonensis</name>
    <dbReference type="NCBI Taxonomy" id="101571"/>
    <lineage>
        <taxon>Bacteria</taxon>
        <taxon>Pseudomonadati</taxon>
        <taxon>Pseudomonadota</taxon>
        <taxon>Betaproteobacteria</taxon>
        <taxon>Burkholderiales</taxon>
        <taxon>Burkholderiaceae</taxon>
        <taxon>Burkholderia</taxon>
        <taxon>Burkholderia cepacia complex</taxon>
    </lineage>
</organism>
<evidence type="ECO:0000313" key="3">
    <source>
        <dbReference type="Proteomes" id="UP000060630"/>
    </source>
</evidence>
<evidence type="ECO:0000256" key="1">
    <source>
        <dbReference type="SAM" id="MobiDB-lite"/>
    </source>
</evidence>
<dbReference type="RefSeq" id="WP_059655104.1">
    <property type="nucleotide sequence ID" value="NZ_LOXJ01000031.1"/>
</dbReference>
<proteinExistence type="predicted"/>
<sequence length="116" mass="13121">MSVIDDLLIKMYGEIAMNPDAPFEERHDALRHIALRVGAISAFRDSKGVRHVSPRILYYETVDQLIKWEKEDGVTYLPEHIARPLKVKRDPGQYNLKGGGGTGALKGARIGRRRPR</sequence>
<feature type="region of interest" description="Disordered" evidence="1">
    <location>
        <begin position="92"/>
        <end position="116"/>
    </location>
</feature>
<protein>
    <submittedName>
        <fullName evidence="2">Uncharacterized protein</fullName>
    </submittedName>
</protein>
<name>A0A103PVQ7_9BURK</name>
<reference evidence="2 3" key="1">
    <citation type="submission" date="2015-11" db="EMBL/GenBank/DDBJ databases">
        <title>Expanding the genomic diversity of Burkholderia species for the development of highly accurate diagnostics.</title>
        <authorList>
            <person name="Sahl J."/>
            <person name="Keim P."/>
            <person name="Wagner D."/>
        </authorList>
    </citation>
    <scope>NUCLEOTIDE SEQUENCE [LARGE SCALE GENOMIC DNA]</scope>
    <source>
        <strain evidence="2 3">MSMB2087WGS</strain>
    </source>
</reference>
<dbReference type="AlphaFoldDB" id="A0A103PVQ7"/>